<dbReference type="RefSeq" id="WP_150294367.1">
    <property type="nucleotide sequence ID" value="NZ_VTFH01000001.1"/>
</dbReference>
<protein>
    <submittedName>
        <fullName evidence="1">Uncharacterized protein</fullName>
    </submittedName>
</protein>
<proteinExistence type="predicted"/>
<organism evidence="1 2">
    <name type="scientific">Pseudomonas extremaustralis</name>
    <dbReference type="NCBI Taxonomy" id="359110"/>
    <lineage>
        <taxon>Bacteria</taxon>
        <taxon>Pseudomonadati</taxon>
        <taxon>Pseudomonadota</taxon>
        <taxon>Gammaproteobacteria</taxon>
        <taxon>Pseudomonadales</taxon>
        <taxon>Pseudomonadaceae</taxon>
        <taxon>Pseudomonas</taxon>
    </lineage>
</organism>
<name>A0A5M9J1W8_9PSED</name>
<gene>
    <name evidence="1" type="ORF">FX985_02877</name>
</gene>
<dbReference type="Proteomes" id="UP000323425">
    <property type="component" value="Unassembled WGS sequence"/>
</dbReference>
<evidence type="ECO:0000313" key="2">
    <source>
        <dbReference type="Proteomes" id="UP000323425"/>
    </source>
</evidence>
<accession>A0A5M9J1W8</accession>
<evidence type="ECO:0000313" key="1">
    <source>
        <dbReference type="EMBL" id="KAA8562811.1"/>
    </source>
</evidence>
<reference evidence="1 2" key="1">
    <citation type="journal article" date="2018" name="Plant Biotechnol. Rep.">
        <title>Diversity and antifungal activity of endophytic bacteria associated with Panax ginseng seedlings.</title>
        <authorList>
            <person name="Park J.M."/>
            <person name="Hong C.E."/>
            <person name="Jo S.H."/>
        </authorList>
    </citation>
    <scope>NUCLEOTIDE SEQUENCE [LARGE SCALE GENOMIC DNA]</scope>
    <source>
        <strain evidence="1 2">PgKB38</strain>
    </source>
</reference>
<comment type="caution">
    <text evidence="1">The sequence shown here is derived from an EMBL/GenBank/DDBJ whole genome shotgun (WGS) entry which is preliminary data.</text>
</comment>
<sequence length="174" mass="19820">MKRKDTVLAEQNQVYDEALSSLNVTKDGWARLGIAERIDLLQQVKKCLMQQAEGWVEIAARRKRLPAGSSLVGEEWLSGHYAVMAACNGSILTLSQMKSKAFLTGLPTRRLDNGRLAVQVVPHNVLSLRFSMLPHPPWFITIQRQHMLGRLLTHFQYEPSFWKLPRIFINALRG</sequence>
<dbReference type="AlphaFoldDB" id="A0A5M9J1W8"/>
<dbReference type="EMBL" id="VTFH01000001">
    <property type="protein sequence ID" value="KAA8562811.1"/>
    <property type="molecule type" value="Genomic_DNA"/>
</dbReference>